<name>A0A1L9BI58_9BACT</name>
<dbReference type="PANTHER" id="PTHR42860:SF2">
    <property type="entry name" value="BLL4160 PROTEIN"/>
    <property type="match status" value="1"/>
</dbReference>
<proteinExistence type="predicted"/>
<sequence>MTDRLKALLSSAPRYPERIVCMTEETVETLYRIGAGDRVVGVSGFTVRPPEARKKPRVSSFLDANFERILELKPDLVLGFSDLQADIGRELCKRGVPVVLFNQRSLAEILQTVRVVGALVGLAERAERLAEELEANLARHAEAAERLPRRPRVFFEEWHEPLISGIRWCSELVELVGGEDVCRESRQRQDAKGRIFEPAEVARRDPEGVIASWCGRKAKRDKIVSRPGWERVTAVVEDQLYEVKSPIILQPGPAALTDGVGELARIVEAIARGEPLPAPGPGELRRVPRD</sequence>
<reference evidence="3 4" key="2">
    <citation type="submission" date="2016-12" db="EMBL/GenBank/DDBJ databases">
        <title>Draft Genome Sequence of Cystobacter ferrugineus Strain Cbfe23.</title>
        <authorList>
            <person name="Akbar S."/>
            <person name="Dowd S.E."/>
            <person name="Stevens D.C."/>
        </authorList>
    </citation>
    <scope>NUCLEOTIDE SEQUENCE [LARGE SCALE GENOMIC DNA]</scope>
    <source>
        <strain evidence="3 4">Cbfe23</strain>
    </source>
</reference>
<dbReference type="OrthoDB" id="9775594at2"/>
<evidence type="ECO:0000313" key="4">
    <source>
        <dbReference type="Proteomes" id="UP000182229"/>
    </source>
</evidence>
<dbReference type="Gene3D" id="3.40.50.1980">
    <property type="entry name" value="Nitrogenase molybdenum iron protein domain"/>
    <property type="match status" value="2"/>
</dbReference>
<dbReference type="PANTHER" id="PTHR42860">
    <property type="entry name" value="VITAMIN B12-BINDING PROTEIN"/>
    <property type="match status" value="1"/>
</dbReference>
<comment type="caution">
    <text evidence="3">The sequence shown here is derived from an EMBL/GenBank/DDBJ whole genome shotgun (WGS) entry which is preliminary data.</text>
</comment>
<reference evidence="4" key="1">
    <citation type="submission" date="2016-11" db="EMBL/GenBank/DDBJ databases">
        <authorList>
            <person name="Shukria A."/>
            <person name="Stevens D.C."/>
        </authorList>
    </citation>
    <scope>NUCLEOTIDE SEQUENCE [LARGE SCALE GENOMIC DNA]</scope>
    <source>
        <strain evidence="4">Cbfe23</strain>
    </source>
</reference>
<dbReference type="STRING" id="83449.BON30_01735"/>
<keyword evidence="4" id="KW-1185">Reference proteome</keyword>
<keyword evidence="1" id="KW-0175">Coiled coil</keyword>
<dbReference type="AlphaFoldDB" id="A0A1L9BI58"/>
<organism evidence="3 4">
    <name type="scientific">Cystobacter ferrugineus</name>
    <dbReference type="NCBI Taxonomy" id="83449"/>
    <lineage>
        <taxon>Bacteria</taxon>
        <taxon>Pseudomonadati</taxon>
        <taxon>Myxococcota</taxon>
        <taxon>Myxococcia</taxon>
        <taxon>Myxococcales</taxon>
        <taxon>Cystobacterineae</taxon>
        <taxon>Archangiaceae</taxon>
        <taxon>Cystobacter</taxon>
    </lineage>
</organism>
<dbReference type="PROSITE" id="PS50983">
    <property type="entry name" value="FE_B12_PBP"/>
    <property type="match status" value="1"/>
</dbReference>
<dbReference type="RefSeq" id="WP_071896068.1">
    <property type="nucleotide sequence ID" value="NZ_MPIN01000001.1"/>
</dbReference>
<protein>
    <submittedName>
        <fullName evidence="3">Cobalamin-binding protein</fullName>
    </submittedName>
</protein>
<dbReference type="InterPro" id="IPR002491">
    <property type="entry name" value="ABC_transptr_periplasmic_BD"/>
</dbReference>
<feature type="domain" description="Fe/B12 periplasmic-binding" evidence="2">
    <location>
        <begin position="18"/>
        <end position="271"/>
    </location>
</feature>
<dbReference type="InterPro" id="IPR051030">
    <property type="entry name" value="Vitamin_B12-ABC_binding"/>
</dbReference>
<dbReference type="CDD" id="cd01144">
    <property type="entry name" value="BtuF"/>
    <property type="match status" value="1"/>
</dbReference>
<feature type="coiled-coil region" evidence="1">
    <location>
        <begin position="116"/>
        <end position="150"/>
    </location>
</feature>
<evidence type="ECO:0000313" key="3">
    <source>
        <dbReference type="EMBL" id="OJH41971.1"/>
    </source>
</evidence>
<dbReference type="SUPFAM" id="SSF53807">
    <property type="entry name" value="Helical backbone' metal receptor"/>
    <property type="match status" value="1"/>
</dbReference>
<dbReference type="Proteomes" id="UP000182229">
    <property type="component" value="Unassembled WGS sequence"/>
</dbReference>
<dbReference type="Pfam" id="PF01497">
    <property type="entry name" value="Peripla_BP_2"/>
    <property type="match status" value="1"/>
</dbReference>
<gene>
    <name evidence="3" type="ORF">BON30_01735</name>
</gene>
<accession>A0A1L9BI58</accession>
<evidence type="ECO:0000256" key="1">
    <source>
        <dbReference type="SAM" id="Coils"/>
    </source>
</evidence>
<dbReference type="EMBL" id="MPIN01000001">
    <property type="protein sequence ID" value="OJH41971.1"/>
    <property type="molecule type" value="Genomic_DNA"/>
</dbReference>
<evidence type="ECO:0000259" key="2">
    <source>
        <dbReference type="PROSITE" id="PS50983"/>
    </source>
</evidence>